<proteinExistence type="predicted"/>
<gene>
    <name evidence="2" type="ORF">SAMN05428642_1011324</name>
</gene>
<dbReference type="RefSeq" id="WP_072400909.1">
    <property type="nucleotide sequence ID" value="NZ_FPKV01000001.1"/>
</dbReference>
<accession>A0A1K2IEZ6</accession>
<dbReference type="EMBL" id="FPKV01000001">
    <property type="protein sequence ID" value="SFZ90996.1"/>
    <property type="molecule type" value="Genomic_DNA"/>
</dbReference>
<dbReference type="STRING" id="369401.SAMN05428642_1011324"/>
<name>A0A1K2IEZ6_9FLAO</name>
<dbReference type="OrthoDB" id="9813621at2"/>
<feature type="transmembrane region" description="Helical" evidence="1">
    <location>
        <begin position="65"/>
        <end position="88"/>
    </location>
</feature>
<reference evidence="2 3" key="1">
    <citation type="submission" date="2016-10" db="EMBL/GenBank/DDBJ databases">
        <authorList>
            <person name="de Groot N.N."/>
        </authorList>
    </citation>
    <scope>NUCLEOTIDE SEQUENCE [LARGE SCALE GENOMIC DNA]</scope>
    <source>
        <strain evidence="2 3">DSM 18180</strain>
    </source>
</reference>
<feature type="transmembrane region" description="Helical" evidence="1">
    <location>
        <begin position="32"/>
        <end position="53"/>
    </location>
</feature>
<dbReference type="Proteomes" id="UP000182544">
    <property type="component" value="Unassembled WGS sequence"/>
</dbReference>
<keyword evidence="1" id="KW-0812">Transmembrane</keyword>
<protein>
    <submittedName>
        <fullName evidence="2">Uncharacterized protein</fullName>
    </submittedName>
</protein>
<keyword evidence="1" id="KW-0472">Membrane</keyword>
<keyword evidence="1" id="KW-1133">Transmembrane helix</keyword>
<evidence type="ECO:0000313" key="2">
    <source>
        <dbReference type="EMBL" id="SFZ90996.1"/>
    </source>
</evidence>
<organism evidence="2 3">
    <name type="scientific">Flaviramulus basaltis</name>
    <dbReference type="NCBI Taxonomy" id="369401"/>
    <lineage>
        <taxon>Bacteria</taxon>
        <taxon>Pseudomonadati</taxon>
        <taxon>Bacteroidota</taxon>
        <taxon>Flavobacteriia</taxon>
        <taxon>Flavobacteriales</taxon>
        <taxon>Flavobacteriaceae</taxon>
        <taxon>Flaviramulus</taxon>
    </lineage>
</organism>
<dbReference type="AlphaFoldDB" id="A0A1K2IEZ6"/>
<evidence type="ECO:0000313" key="3">
    <source>
        <dbReference type="Proteomes" id="UP000182544"/>
    </source>
</evidence>
<sequence>MQNKRFISILVFATIILLIPLIAMQFSKQVKWSLSDFITAGALLYGTSLFYELILKKVLKKEYRIILTVAIIITLLFIWLELSVGIFGTPIAGN</sequence>
<evidence type="ECO:0000256" key="1">
    <source>
        <dbReference type="SAM" id="Phobius"/>
    </source>
</evidence>
<keyword evidence="3" id="KW-1185">Reference proteome</keyword>
<feature type="transmembrane region" description="Helical" evidence="1">
    <location>
        <begin position="7"/>
        <end position="26"/>
    </location>
</feature>